<evidence type="ECO:0000256" key="9">
    <source>
        <dbReference type="ARBA" id="ARBA00023136"/>
    </source>
</evidence>
<feature type="domain" description="Helicase C-terminal" evidence="12">
    <location>
        <begin position="460"/>
        <end position="641"/>
    </location>
</feature>
<keyword evidence="6" id="KW-0653">Protein transport</keyword>
<dbReference type="InterPro" id="IPR044722">
    <property type="entry name" value="SecA_SF2_C"/>
</dbReference>
<dbReference type="PRINTS" id="PR00906">
    <property type="entry name" value="SECA"/>
</dbReference>
<dbReference type="PANTHER" id="PTHR30612">
    <property type="entry name" value="SECA INNER MEMBRANE COMPONENT OF SEC PROTEIN SECRETION SYSTEM"/>
    <property type="match status" value="1"/>
</dbReference>
<evidence type="ECO:0000256" key="4">
    <source>
        <dbReference type="ARBA" id="ARBA00022741"/>
    </source>
</evidence>
<evidence type="ECO:0000256" key="5">
    <source>
        <dbReference type="ARBA" id="ARBA00022840"/>
    </source>
</evidence>
<dbReference type="InterPro" id="IPR036670">
    <property type="entry name" value="SecA_X-link_sf"/>
</dbReference>
<dbReference type="GO" id="GO:0031522">
    <property type="term" value="C:cell envelope Sec protein transport complex"/>
    <property type="evidence" value="ECO:0007669"/>
    <property type="project" value="TreeGrafter"/>
</dbReference>
<keyword evidence="2" id="KW-1003">Cell membrane</keyword>
<dbReference type="GO" id="GO:0005829">
    <property type="term" value="C:cytosol"/>
    <property type="evidence" value="ECO:0007669"/>
    <property type="project" value="TreeGrafter"/>
</dbReference>
<feature type="domain" description="SecA family profile" evidence="13">
    <location>
        <begin position="14"/>
        <end position="612"/>
    </location>
</feature>
<reference evidence="14 15" key="1">
    <citation type="submission" date="2019-02" db="EMBL/GenBank/DDBJ databases">
        <title>Deep-cultivation of Planctomycetes and their phenomic and genomic characterization uncovers novel biology.</title>
        <authorList>
            <person name="Wiegand S."/>
            <person name="Jogler M."/>
            <person name="Boedeker C."/>
            <person name="Pinto D."/>
            <person name="Vollmers J."/>
            <person name="Rivas-Marin E."/>
            <person name="Kohn T."/>
            <person name="Peeters S.H."/>
            <person name="Heuer A."/>
            <person name="Rast P."/>
            <person name="Oberbeckmann S."/>
            <person name="Bunk B."/>
            <person name="Jeske O."/>
            <person name="Meyerdierks A."/>
            <person name="Storesund J.E."/>
            <person name="Kallscheuer N."/>
            <person name="Luecker S."/>
            <person name="Lage O.M."/>
            <person name="Pohl T."/>
            <person name="Merkel B.J."/>
            <person name="Hornburger P."/>
            <person name="Mueller R.-W."/>
            <person name="Bruemmer F."/>
            <person name="Labrenz M."/>
            <person name="Spormann A.M."/>
            <person name="Op Den Camp H."/>
            <person name="Overmann J."/>
            <person name="Amann R."/>
            <person name="Jetten M.S.M."/>
            <person name="Mascher T."/>
            <person name="Medema M.H."/>
            <person name="Devos D.P."/>
            <person name="Kaster A.-K."/>
            <person name="Ovreas L."/>
            <person name="Rohde M."/>
            <person name="Galperin M.Y."/>
            <person name="Jogler C."/>
        </authorList>
    </citation>
    <scope>NUCLEOTIDE SEQUENCE [LARGE SCALE GENOMIC DNA]</scope>
    <source>
        <strain evidence="14 15">Poly59</strain>
    </source>
</reference>
<dbReference type="InterPro" id="IPR027417">
    <property type="entry name" value="P-loop_NTPase"/>
</dbReference>
<dbReference type="Pfam" id="PF01043">
    <property type="entry name" value="SecA_PP_bind"/>
    <property type="match status" value="1"/>
</dbReference>
<dbReference type="Pfam" id="PF07517">
    <property type="entry name" value="SecA_DEAD"/>
    <property type="match status" value="1"/>
</dbReference>
<feature type="region of interest" description="Disordered" evidence="10">
    <location>
        <begin position="635"/>
        <end position="658"/>
    </location>
</feature>
<keyword evidence="4" id="KW-0547">Nucleotide-binding</keyword>
<evidence type="ECO:0000256" key="2">
    <source>
        <dbReference type="ARBA" id="ARBA00022475"/>
    </source>
</evidence>
<dbReference type="InterPro" id="IPR014018">
    <property type="entry name" value="SecA_motor_DEAD"/>
</dbReference>
<keyword evidence="1" id="KW-0813">Transport</keyword>
<dbReference type="PROSITE" id="PS51192">
    <property type="entry name" value="HELICASE_ATP_BIND_1"/>
    <property type="match status" value="1"/>
</dbReference>
<keyword evidence="3" id="KW-0963">Cytoplasm</keyword>
<protein>
    <submittedName>
        <fullName evidence="14">Preprotein translocase subunit SecA</fullName>
    </submittedName>
</protein>
<dbReference type="InterPro" id="IPR000185">
    <property type="entry name" value="SecA"/>
</dbReference>
<dbReference type="Pfam" id="PF21090">
    <property type="entry name" value="P-loop_SecA"/>
    <property type="match status" value="2"/>
</dbReference>
<dbReference type="SMART" id="SM00958">
    <property type="entry name" value="SecA_PP_bind"/>
    <property type="match status" value="1"/>
</dbReference>
<dbReference type="PROSITE" id="PS51194">
    <property type="entry name" value="HELICASE_CTER"/>
    <property type="match status" value="1"/>
</dbReference>
<evidence type="ECO:0000259" key="13">
    <source>
        <dbReference type="PROSITE" id="PS51196"/>
    </source>
</evidence>
<evidence type="ECO:0000256" key="6">
    <source>
        <dbReference type="ARBA" id="ARBA00022927"/>
    </source>
</evidence>
<organism evidence="14 15">
    <name type="scientific">Rubripirellula reticaptiva</name>
    <dbReference type="NCBI Taxonomy" id="2528013"/>
    <lineage>
        <taxon>Bacteria</taxon>
        <taxon>Pseudomonadati</taxon>
        <taxon>Planctomycetota</taxon>
        <taxon>Planctomycetia</taxon>
        <taxon>Pirellulales</taxon>
        <taxon>Pirellulaceae</taxon>
        <taxon>Rubripirellula</taxon>
    </lineage>
</organism>
<keyword evidence="5" id="KW-0067">ATP-binding</keyword>
<dbReference type="PROSITE" id="PS51196">
    <property type="entry name" value="SECA_MOTOR_DEAD"/>
    <property type="match status" value="1"/>
</dbReference>
<dbReference type="RefSeq" id="WP_146535507.1">
    <property type="nucleotide sequence ID" value="NZ_SJPX01000004.1"/>
</dbReference>
<accession>A0A5C6EHB4</accession>
<evidence type="ECO:0000256" key="8">
    <source>
        <dbReference type="ARBA" id="ARBA00023010"/>
    </source>
</evidence>
<dbReference type="GO" id="GO:0005524">
    <property type="term" value="F:ATP binding"/>
    <property type="evidence" value="ECO:0007669"/>
    <property type="project" value="UniProtKB-KW"/>
</dbReference>
<evidence type="ECO:0000259" key="12">
    <source>
        <dbReference type="PROSITE" id="PS51194"/>
    </source>
</evidence>
<dbReference type="PANTHER" id="PTHR30612:SF0">
    <property type="entry name" value="CHLOROPLAST PROTEIN-TRANSPORTING ATPASE"/>
    <property type="match status" value="1"/>
</dbReference>
<evidence type="ECO:0000259" key="11">
    <source>
        <dbReference type="PROSITE" id="PS51192"/>
    </source>
</evidence>
<evidence type="ECO:0000256" key="1">
    <source>
        <dbReference type="ARBA" id="ARBA00022448"/>
    </source>
</evidence>
<dbReference type="InterPro" id="IPR011115">
    <property type="entry name" value="SecA_DEAD"/>
</dbReference>
<dbReference type="InterPro" id="IPR011130">
    <property type="entry name" value="SecA_preprotein_X-link_dom"/>
</dbReference>
<evidence type="ECO:0000256" key="3">
    <source>
        <dbReference type="ARBA" id="ARBA00022490"/>
    </source>
</evidence>
<dbReference type="SMART" id="SM00957">
    <property type="entry name" value="SecA_DEAD"/>
    <property type="match status" value="1"/>
</dbReference>
<dbReference type="GO" id="GO:0043952">
    <property type="term" value="P:protein transport by the Sec complex"/>
    <property type="evidence" value="ECO:0007669"/>
    <property type="project" value="TreeGrafter"/>
</dbReference>
<evidence type="ECO:0000313" key="15">
    <source>
        <dbReference type="Proteomes" id="UP000317977"/>
    </source>
</evidence>
<keyword evidence="8" id="KW-0811">Translocation</keyword>
<keyword evidence="15" id="KW-1185">Reference proteome</keyword>
<dbReference type="GO" id="GO:0006605">
    <property type="term" value="P:protein targeting"/>
    <property type="evidence" value="ECO:0007669"/>
    <property type="project" value="InterPro"/>
</dbReference>
<dbReference type="OrthoDB" id="2486044at2"/>
<evidence type="ECO:0000256" key="10">
    <source>
        <dbReference type="SAM" id="MobiDB-lite"/>
    </source>
</evidence>
<dbReference type="Gene3D" id="3.40.50.300">
    <property type="entry name" value="P-loop containing nucleotide triphosphate hydrolases"/>
    <property type="match status" value="2"/>
</dbReference>
<sequence>MRGAWAGLFGQSSEQTAKAKQKATLLSDRNRIDAMVTQTRLVADSLRGVSSSRLREHGERLGKMGRGIKLFSGTHDRDQQLQYEKLMVLGIAGMTEAIRRNLSLELFDTQIFASLVVGQGAIAEMQTGEGKTLAVAAAVYFKSLHGRGVHVATPNDYLARRDQARLQSSFASLGAFTAVVDDKVSPQQRRDAYSADVTYAAGHTFGFDYLRDQVLMGDPNLSGLGRLTLARLAGDSPTKLMFQRGLCVAIVDEIDHVLIDDAVSPLLLSAAGSGSAVDEEVHREAFEWAGRLVRGVSFVITSSGNVELTEEGLHDVYHHCEMVMHDSLLRPWHEYVVLALRAKYCYQRDVDYIVCEDEVRIADASTGRIHADRSWSGGLHQAIQVREGLPVQPETRPIARITRQTFYRNYSFVGGMTGTVDGCEREFADVYGLPVVSLSPRVPSRRQLFPACVASSRREKVTAIVDETETLVRSGRAVLIGTLSIAASHELAEAIEARGLKCQLLNGVQDEDEAAIVARAGKSGAITVATNLAGRGTDIVVEDSVLAKGGLHVIACDHHLLARVDRQLVGRSARCGDPGSARFFVASDDCLVADHAPWVSRAIKRWDRDGRAGDLAIEESIARVQQKQQRQQSASRMQLMQSDQHDERLLERSSGTPRGCIQLGL</sequence>
<comment type="caution">
    <text evidence="14">The sequence shown here is derived from an EMBL/GenBank/DDBJ whole genome shotgun (WGS) entry which is preliminary data.</text>
</comment>
<dbReference type="InterPro" id="IPR014001">
    <property type="entry name" value="Helicase_ATP-bd"/>
</dbReference>
<keyword evidence="7" id="KW-1278">Translocase</keyword>
<dbReference type="GO" id="GO:0006886">
    <property type="term" value="P:intracellular protein transport"/>
    <property type="evidence" value="ECO:0007669"/>
    <property type="project" value="InterPro"/>
</dbReference>
<dbReference type="AlphaFoldDB" id="A0A5C6EHB4"/>
<dbReference type="GO" id="GO:0005886">
    <property type="term" value="C:plasma membrane"/>
    <property type="evidence" value="ECO:0007669"/>
    <property type="project" value="TreeGrafter"/>
</dbReference>
<keyword evidence="9" id="KW-0472">Membrane</keyword>
<gene>
    <name evidence="14" type="ORF">Poly59_38270</name>
</gene>
<feature type="domain" description="Helicase ATP-binding" evidence="11">
    <location>
        <begin position="112"/>
        <end position="270"/>
    </location>
</feature>
<dbReference type="SUPFAM" id="SSF81767">
    <property type="entry name" value="Pre-protein crosslinking domain of SecA"/>
    <property type="match status" value="1"/>
</dbReference>
<dbReference type="InterPro" id="IPR001650">
    <property type="entry name" value="Helicase_C-like"/>
</dbReference>
<evidence type="ECO:0000256" key="7">
    <source>
        <dbReference type="ARBA" id="ARBA00022967"/>
    </source>
</evidence>
<dbReference type="EMBL" id="SJPX01000004">
    <property type="protein sequence ID" value="TWU49213.1"/>
    <property type="molecule type" value="Genomic_DNA"/>
</dbReference>
<dbReference type="GO" id="GO:0017038">
    <property type="term" value="P:protein import"/>
    <property type="evidence" value="ECO:0007669"/>
    <property type="project" value="InterPro"/>
</dbReference>
<dbReference type="SUPFAM" id="SSF52540">
    <property type="entry name" value="P-loop containing nucleoside triphosphate hydrolases"/>
    <property type="match status" value="2"/>
</dbReference>
<dbReference type="Gene3D" id="3.90.1440.10">
    <property type="entry name" value="SecA, preprotein cross-linking domain"/>
    <property type="match status" value="1"/>
</dbReference>
<dbReference type="Proteomes" id="UP000317977">
    <property type="component" value="Unassembled WGS sequence"/>
</dbReference>
<evidence type="ECO:0000313" key="14">
    <source>
        <dbReference type="EMBL" id="TWU49213.1"/>
    </source>
</evidence>
<proteinExistence type="predicted"/>
<name>A0A5C6EHB4_9BACT</name>